<sequence>MHPSVIVEASSRAAVRRTGWAPWVFSWDSISKGHCTLAEGATWTLVPDGSATFAGTVTSGADSATWVIWHVDLVDADGAALGSLTTEHPVAGDWRKFVRKMPEAGEHYRFRAWASFDPQLWNDIAALKMYSSC</sequence>
<gene>
    <name evidence="2" type="ORF">EV186_11136</name>
</gene>
<dbReference type="RefSeq" id="WP_133854188.1">
    <property type="nucleotide sequence ID" value="NZ_SNXZ01000011.1"/>
</dbReference>
<evidence type="ECO:0000259" key="1">
    <source>
        <dbReference type="Pfam" id="PF19811"/>
    </source>
</evidence>
<dbReference type="Pfam" id="PF19811">
    <property type="entry name" value="DUF6294"/>
    <property type="match status" value="1"/>
</dbReference>
<reference evidence="2 3" key="1">
    <citation type="submission" date="2019-03" db="EMBL/GenBank/DDBJ databases">
        <title>Genomic Encyclopedia of Type Strains, Phase IV (KMG-IV): sequencing the most valuable type-strain genomes for metagenomic binning, comparative biology and taxonomic classification.</title>
        <authorList>
            <person name="Goeker M."/>
        </authorList>
    </citation>
    <scope>NUCLEOTIDE SEQUENCE [LARGE SCALE GENOMIC DNA]</scope>
    <source>
        <strain evidence="2 3">DSM 45361</strain>
    </source>
</reference>
<dbReference type="InterPro" id="IPR046261">
    <property type="entry name" value="DUF6294"/>
</dbReference>
<evidence type="ECO:0000313" key="3">
    <source>
        <dbReference type="Proteomes" id="UP000295444"/>
    </source>
</evidence>
<evidence type="ECO:0000313" key="2">
    <source>
        <dbReference type="EMBL" id="TDP89910.1"/>
    </source>
</evidence>
<dbReference type="EMBL" id="SNXZ01000011">
    <property type="protein sequence ID" value="TDP89910.1"/>
    <property type="molecule type" value="Genomic_DNA"/>
</dbReference>
<dbReference type="Proteomes" id="UP000295444">
    <property type="component" value="Unassembled WGS sequence"/>
</dbReference>
<name>A0A4R6RSV7_LABRH</name>
<dbReference type="AlphaFoldDB" id="A0A4R6RSV7"/>
<accession>A0A4R6RSV7</accession>
<protein>
    <recommendedName>
        <fullName evidence="1">DUF6294 domain-containing protein</fullName>
    </recommendedName>
</protein>
<keyword evidence="3" id="KW-1185">Reference proteome</keyword>
<feature type="domain" description="DUF6294" evidence="1">
    <location>
        <begin position="42"/>
        <end position="133"/>
    </location>
</feature>
<organism evidence="2 3">
    <name type="scientific">Labedaea rhizosphaerae</name>
    <dbReference type="NCBI Taxonomy" id="598644"/>
    <lineage>
        <taxon>Bacteria</taxon>
        <taxon>Bacillati</taxon>
        <taxon>Actinomycetota</taxon>
        <taxon>Actinomycetes</taxon>
        <taxon>Pseudonocardiales</taxon>
        <taxon>Pseudonocardiaceae</taxon>
        <taxon>Labedaea</taxon>
    </lineage>
</organism>
<dbReference type="OrthoDB" id="3540820at2"/>
<proteinExistence type="predicted"/>
<comment type="caution">
    <text evidence="2">The sequence shown here is derived from an EMBL/GenBank/DDBJ whole genome shotgun (WGS) entry which is preliminary data.</text>
</comment>